<name>A0A229RUG0_9PSEU</name>
<dbReference type="AlphaFoldDB" id="A0A229RUG0"/>
<dbReference type="EMBL" id="NMQT01000102">
    <property type="protein sequence ID" value="OXM50290.1"/>
    <property type="molecule type" value="Genomic_DNA"/>
</dbReference>
<dbReference type="Pfam" id="PF14078">
    <property type="entry name" value="DUF4259"/>
    <property type="match status" value="1"/>
</dbReference>
<dbReference type="Proteomes" id="UP000215223">
    <property type="component" value="Unassembled WGS sequence"/>
</dbReference>
<reference evidence="1 2" key="1">
    <citation type="submission" date="2017-07" db="EMBL/GenBank/DDBJ databases">
        <title>Amycolatopsis thailandensis Genome sequencing and assembly.</title>
        <authorList>
            <person name="Kaur N."/>
            <person name="Mayilraj S."/>
        </authorList>
    </citation>
    <scope>NUCLEOTIDE SEQUENCE [LARGE SCALE GENOMIC DNA]</scope>
    <source>
        <strain evidence="1 2">JCM 16380</strain>
    </source>
</reference>
<evidence type="ECO:0000313" key="2">
    <source>
        <dbReference type="Proteomes" id="UP000215223"/>
    </source>
</evidence>
<protein>
    <submittedName>
        <fullName evidence="1">Uncharacterized protein</fullName>
    </submittedName>
</protein>
<sequence>MRSVVVMRATSSLSRADQGHQLSQDCRVGVDDDTERVIEQRVTAAEDLHALAEQFVDRALADDPELKKLWCDADDRQL</sequence>
<gene>
    <name evidence="1" type="ORF">CFP71_28070</name>
</gene>
<dbReference type="InterPro" id="IPR025355">
    <property type="entry name" value="DUF4259"/>
</dbReference>
<keyword evidence="2" id="KW-1185">Reference proteome</keyword>
<evidence type="ECO:0000313" key="1">
    <source>
        <dbReference type="EMBL" id="OXM50290.1"/>
    </source>
</evidence>
<comment type="caution">
    <text evidence="1">The sequence shown here is derived from an EMBL/GenBank/DDBJ whole genome shotgun (WGS) entry which is preliminary data.</text>
</comment>
<accession>A0A229RUG0</accession>
<organism evidence="1 2">
    <name type="scientific">Amycolatopsis thailandensis</name>
    <dbReference type="NCBI Taxonomy" id="589330"/>
    <lineage>
        <taxon>Bacteria</taxon>
        <taxon>Bacillati</taxon>
        <taxon>Actinomycetota</taxon>
        <taxon>Actinomycetes</taxon>
        <taxon>Pseudonocardiales</taxon>
        <taxon>Pseudonocardiaceae</taxon>
        <taxon>Amycolatopsis</taxon>
    </lineage>
</organism>
<proteinExistence type="predicted"/>